<dbReference type="GO" id="GO:0006302">
    <property type="term" value="P:double-strand break repair"/>
    <property type="evidence" value="ECO:0007669"/>
    <property type="project" value="TreeGrafter"/>
</dbReference>
<dbReference type="SUPFAM" id="SSF50249">
    <property type="entry name" value="Nucleic acid-binding proteins"/>
    <property type="match status" value="1"/>
</dbReference>
<keyword evidence="5 8" id="KW-0233">DNA recombination</keyword>
<dbReference type="Proteomes" id="UP000281975">
    <property type="component" value="Unassembled WGS sequence"/>
</dbReference>
<gene>
    <name evidence="8" type="primary">recO</name>
    <name evidence="10" type="ORF">C7446_1258</name>
</gene>
<dbReference type="PANTHER" id="PTHR33991:SF1">
    <property type="entry name" value="DNA REPAIR PROTEIN RECO"/>
    <property type="match status" value="1"/>
</dbReference>
<evidence type="ECO:0000256" key="4">
    <source>
        <dbReference type="ARBA" id="ARBA00022763"/>
    </source>
</evidence>
<keyword evidence="11" id="KW-1185">Reference proteome</keyword>
<dbReference type="InterPro" id="IPR012340">
    <property type="entry name" value="NA-bd_OB-fold"/>
</dbReference>
<dbReference type="Gene3D" id="1.20.1440.120">
    <property type="entry name" value="Recombination protein O, C-terminal domain"/>
    <property type="match status" value="1"/>
</dbReference>
<feature type="domain" description="DNA replication/recombination mediator RecO N-terminal" evidence="9">
    <location>
        <begin position="4"/>
        <end position="71"/>
    </location>
</feature>
<dbReference type="GO" id="GO:0043590">
    <property type="term" value="C:bacterial nucleoid"/>
    <property type="evidence" value="ECO:0007669"/>
    <property type="project" value="TreeGrafter"/>
</dbReference>
<dbReference type="AlphaFoldDB" id="A0A420WYR3"/>
<evidence type="ECO:0000256" key="2">
    <source>
        <dbReference type="ARBA" id="ARBA00007452"/>
    </source>
</evidence>
<name>A0A420WYR3_9GAMM</name>
<dbReference type="NCBIfam" id="TIGR00613">
    <property type="entry name" value="reco"/>
    <property type="match status" value="1"/>
</dbReference>
<comment type="similarity">
    <text evidence="2 8">Belongs to the RecO family.</text>
</comment>
<evidence type="ECO:0000313" key="11">
    <source>
        <dbReference type="Proteomes" id="UP000281975"/>
    </source>
</evidence>
<comment type="caution">
    <text evidence="10">The sequence shown here is derived from an EMBL/GenBank/DDBJ whole genome shotgun (WGS) entry which is preliminary data.</text>
</comment>
<evidence type="ECO:0000256" key="1">
    <source>
        <dbReference type="ARBA" id="ARBA00003065"/>
    </source>
</evidence>
<evidence type="ECO:0000313" key="10">
    <source>
        <dbReference type="EMBL" id="RKR06316.1"/>
    </source>
</evidence>
<dbReference type="HAMAP" id="MF_00201">
    <property type="entry name" value="RecO"/>
    <property type="match status" value="1"/>
</dbReference>
<evidence type="ECO:0000256" key="6">
    <source>
        <dbReference type="ARBA" id="ARBA00023204"/>
    </source>
</evidence>
<dbReference type="EMBL" id="RBIN01000003">
    <property type="protein sequence ID" value="RKR06316.1"/>
    <property type="molecule type" value="Genomic_DNA"/>
</dbReference>
<dbReference type="Pfam" id="PF02565">
    <property type="entry name" value="RecO_C"/>
    <property type="match status" value="1"/>
</dbReference>
<comment type="function">
    <text evidence="1 8">Involved in DNA repair and RecF pathway recombination.</text>
</comment>
<proteinExistence type="inferred from homology"/>
<evidence type="ECO:0000256" key="8">
    <source>
        <dbReference type="HAMAP-Rule" id="MF_00201"/>
    </source>
</evidence>
<evidence type="ECO:0000259" key="9">
    <source>
        <dbReference type="Pfam" id="PF11967"/>
    </source>
</evidence>
<keyword evidence="6 8" id="KW-0234">DNA repair</keyword>
<dbReference type="InterPro" id="IPR003717">
    <property type="entry name" value="RecO"/>
</dbReference>
<dbReference type="InterPro" id="IPR022572">
    <property type="entry name" value="DNA_rep/recomb_RecO_N"/>
</dbReference>
<reference evidence="10 11" key="1">
    <citation type="submission" date="2018-10" db="EMBL/GenBank/DDBJ databases">
        <title>Genomic Encyclopedia of Type Strains, Phase IV (KMG-IV): sequencing the most valuable type-strain genomes for metagenomic binning, comparative biology and taxonomic classification.</title>
        <authorList>
            <person name="Goeker M."/>
        </authorList>
    </citation>
    <scope>NUCLEOTIDE SEQUENCE [LARGE SCALE GENOMIC DNA]</scope>
    <source>
        <strain evidence="10 11">DSM 23229</strain>
    </source>
</reference>
<accession>A0A420WYR3</accession>
<evidence type="ECO:0000256" key="3">
    <source>
        <dbReference type="ARBA" id="ARBA00021310"/>
    </source>
</evidence>
<dbReference type="OrthoDB" id="9804792at2"/>
<sequence>MQPQPAYLLHRRAYRETSALVDLISAEHGRIRAVARGAMRPGSRTRHRLQPFSPLHLTWVGEGELKTLRLIESGGPGAMLAGEGLLCGFYANELLTRCLPLELPAQRVFIFYGALLEALPVPARRASALRRFEITLLESLDADPVFLTERDTPLEPSARYIYQPHWRRFRMAAQDEAGLDGRALLWLSRDDWEAPGLAGVARALARAALAPLLGDRPLRSRELMQDLIVRRRHTRSE</sequence>
<dbReference type="InterPro" id="IPR042242">
    <property type="entry name" value="RecO_C"/>
</dbReference>
<evidence type="ECO:0000256" key="5">
    <source>
        <dbReference type="ARBA" id="ARBA00023172"/>
    </source>
</evidence>
<dbReference type="RefSeq" id="WP_121172358.1">
    <property type="nucleotide sequence ID" value="NZ_RBIN01000003.1"/>
</dbReference>
<organism evidence="10 11">
    <name type="scientific">Kushneria sinocarnis</name>
    <dbReference type="NCBI Taxonomy" id="595502"/>
    <lineage>
        <taxon>Bacteria</taxon>
        <taxon>Pseudomonadati</taxon>
        <taxon>Pseudomonadota</taxon>
        <taxon>Gammaproteobacteria</taxon>
        <taxon>Oceanospirillales</taxon>
        <taxon>Halomonadaceae</taxon>
        <taxon>Kushneria</taxon>
    </lineage>
</organism>
<keyword evidence="4 8" id="KW-0227">DNA damage</keyword>
<protein>
    <recommendedName>
        <fullName evidence="3 8">DNA repair protein RecO</fullName>
    </recommendedName>
    <alternativeName>
        <fullName evidence="7 8">Recombination protein O</fullName>
    </alternativeName>
</protein>
<dbReference type="PANTHER" id="PTHR33991">
    <property type="entry name" value="DNA REPAIR PROTEIN RECO"/>
    <property type="match status" value="1"/>
</dbReference>
<dbReference type="Gene3D" id="2.40.50.140">
    <property type="entry name" value="Nucleic acid-binding proteins"/>
    <property type="match status" value="1"/>
</dbReference>
<evidence type="ECO:0000256" key="7">
    <source>
        <dbReference type="ARBA" id="ARBA00033409"/>
    </source>
</evidence>
<dbReference type="GO" id="GO:0006310">
    <property type="term" value="P:DNA recombination"/>
    <property type="evidence" value="ECO:0007669"/>
    <property type="project" value="UniProtKB-UniRule"/>
</dbReference>
<dbReference type="Pfam" id="PF11967">
    <property type="entry name" value="RecO_N"/>
    <property type="match status" value="1"/>
</dbReference>